<keyword evidence="4 13" id="KW-0808">Transferase</keyword>
<evidence type="ECO:0000256" key="1">
    <source>
        <dbReference type="ARBA" id="ARBA00001933"/>
    </source>
</evidence>
<keyword evidence="5 11" id="KW-0663">Pyridoxal phosphate</keyword>
<dbReference type="EC" id="2.6.1.102" evidence="8"/>
<accession>A0A3D9L9A3</accession>
<evidence type="ECO:0000256" key="7">
    <source>
        <dbReference type="ARBA" id="ARBA00051587"/>
    </source>
</evidence>
<dbReference type="Gene3D" id="3.40.640.10">
    <property type="entry name" value="Type I PLP-dependent aspartate aminotransferase-like (Major domain)"/>
    <property type="match status" value="1"/>
</dbReference>
<dbReference type="OrthoDB" id="9810913at2"/>
<feature type="modified residue" description="N6-(pyridoxal phosphate)lysine" evidence="11">
    <location>
        <position position="216"/>
    </location>
</feature>
<dbReference type="FunFam" id="3.40.640.10:FF:000090">
    <property type="entry name" value="Pyridoxal phosphate-dependent aminotransferase"/>
    <property type="match status" value="1"/>
</dbReference>
<proteinExistence type="inferred from homology"/>
<dbReference type="PANTHER" id="PTHR30244">
    <property type="entry name" value="TRANSAMINASE"/>
    <property type="match status" value="1"/>
</dbReference>
<evidence type="ECO:0000313" key="14">
    <source>
        <dbReference type="Proteomes" id="UP000256779"/>
    </source>
</evidence>
<evidence type="ECO:0000256" key="12">
    <source>
        <dbReference type="RuleBase" id="RU004508"/>
    </source>
</evidence>
<evidence type="ECO:0000256" key="11">
    <source>
        <dbReference type="PIRSR" id="PIRSR000390-2"/>
    </source>
</evidence>
<comment type="pathway">
    <text evidence="2">Bacterial outer membrane biogenesis; LPS O-antigen biosynthesis.</text>
</comment>
<dbReference type="PANTHER" id="PTHR30244:SF30">
    <property type="entry name" value="BLR5990 PROTEIN"/>
    <property type="match status" value="1"/>
</dbReference>
<dbReference type="InterPro" id="IPR000653">
    <property type="entry name" value="DegT/StrS_aminotransferase"/>
</dbReference>
<organism evidence="13 14">
    <name type="scientific">Marinoscillum furvescens DSM 4134</name>
    <dbReference type="NCBI Taxonomy" id="1122208"/>
    <lineage>
        <taxon>Bacteria</taxon>
        <taxon>Pseudomonadati</taxon>
        <taxon>Bacteroidota</taxon>
        <taxon>Cytophagia</taxon>
        <taxon>Cytophagales</taxon>
        <taxon>Reichenbachiellaceae</taxon>
        <taxon>Marinoscillum</taxon>
    </lineage>
</organism>
<evidence type="ECO:0000256" key="6">
    <source>
        <dbReference type="ARBA" id="ARBA00037999"/>
    </source>
</evidence>
<protein>
    <recommendedName>
        <fullName evidence="9">GDP-perosamine synthase</fullName>
        <ecNumber evidence="8">2.6.1.102</ecNumber>
    </recommendedName>
</protein>
<dbReference type="EMBL" id="QREG01000003">
    <property type="protein sequence ID" value="REE01642.1"/>
    <property type="molecule type" value="Genomic_DNA"/>
</dbReference>
<evidence type="ECO:0000256" key="9">
    <source>
        <dbReference type="ARBA" id="ARBA00074221"/>
    </source>
</evidence>
<dbReference type="GO" id="GO:0000271">
    <property type="term" value="P:polysaccharide biosynthetic process"/>
    <property type="evidence" value="ECO:0007669"/>
    <property type="project" value="TreeGrafter"/>
</dbReference>
<gene>
    <name evidence="13" type="ORF">C7460_103159</name>
</gene>
<reference evidence="13 14" key="1">
    <citation type="submission" date="2018-07" db="EMBL/GenBank/DDBJ databases">
        <title>Genomic Encyclopedia of Type Strains, Phase IV (KMG-IV): sequencing the most valuable type-strain genomes for metagenomic binning, comparative biology and taxonomic classification.</title>
        <authorList>
            <person name="Goeker M."/>
        </authorList>
    </citation>
    <scope>NUCLEOTIDE SEQUENCE [LARGE SCALE GENOMIC DNA]</scope>
    <source>
        <strain evidence="13 14">DSM 4134</strain>
    </source>
</reference>
<comment type="caution">
    <text evidence="13">The sequence shown here is derived from an EMBL/GenBank/DDBJ whole genome shotgun (WGS) entry which is preliminary data.</text>
</comment>
<name>A0A3D9L9A3_MARFU</name>
<evidence type="ECO:0000313" key="13">
    <source>
        <dbReference type="EMBL" id="REE01642.1"/>
    </source>
</evidence>
<dbReference type="CDD" id="cd00616">
    <property type="entry name" value="AHBA_syn"/>
    <property type="match status" value="1"/>
</dbReference>
<evidence type="ECO:0000256" key="10">
    <source>
        <dbReference type="PIRSR" id="PIRSR000390-1"/>
    </source>
</evidence>
<comment type="cofactor">
    <cofactor evidence="1">
        <name>pyridoxal 5'-phosphate</name>
        <dbReference type="ChEBI" id="CHEBI:597326"/>
    </cofactor>
</comment>
<dbReference type="AlphaFoldDB" id="A0A3D9L9A3"/>
<dbReference type="InterPro" id="IPR015422">
    <property type="entry name" value="PyrdxlP-dep_Trfase_small"/>
</dbReference>
<evidence type="ECO:0000256" key="5">
    <source>
        <dbReference type="ARBA" id="ARBA00022898"/>
    </source>
</evidence>
<sequence length="382" mass="42745">MSEIRSFVELVQSIYGTKDFIPLHEPRFDEKEKRYLAQTIDSTFVSSVGEFVDKFEAAISNYCGAGKAAAVVNGTAALQVALRIAGVNNKSEVITQALTFVATANAISYNGASPVFVDVDYDTMGLSPLALRNFLNEFGELRETGAYNKSTGKRISAIVPMHTFGFMCRIDEIVEIANEWNIPVVEDSAESLGSSYKGKHSGTFGLMGAFSFNGNKIITSGGGGAIVSSDPQFANKAKYLTNTAKVPHAWDYYHDEIGYNFRMPNLNAALGLAQFEKLNEFIESKKTVYEIYCKELDSGSFRMKEIPVDTEWNYWLFPVEFQDQESKNKFMEYTNSNNVMTRPIWQLMYKLPMYENSQRDAQINTKLLAERIVNIPSSAKKV</sequence>
<comment type="catalytic activity">
    <reaction evidence="7">
        <text>GDP-alpha-D-perosamine + 2-oxoglutarate = GDP-4-dehydro-alpha-D-rhamnose + L-glutamate</text>
        <dbReference type="Rhea" id="RHEA:36779"/>
        <dbReference type="ChEBI" id="CHEBI:16810"/>
        <dbReference type="ChEBI" id="CHEBI:29985"/>
        <dbReference type="ChEBI" id="CHEBI:57964"/>
        <dbReference type="ChEBI" id="CHEBI:73996"/>
        <dbReference type="EC" id="2.6.1.102"/>
    </reaction>
</comment>
<dbReference type="GO" id="GO:0030170">
    <property type="term" value="F:pyridoxal phosphate binding"/>
    <property type="evidence" value="ECO:0007669"/>
    <property type="project" value="TreeGrafter"/>
</dbReference>
<dbReference type="InterPro" id="IPR015424">
    <property type="entry name" value="PyrdxlP-dep_Trfase"/>
</dbReference>
<evidence type="ECO:0000256" key="2">
    <source>
        <dbReference type="ARBA" id="ARBA00005125"/>
    </source>
</evidence>
<feature type="active site" description="Proton acceptor" evidence="10">
    <location>
        <position position="216"/>
    </location>
</feature>
<comment type="similarity">
    <text evidence="6 12">Belongs to the DegT/DnrJ/EryC1 family.</text>
</comment>
<dbReference type="Pfam" id="PF01041">
    <property type="entry name" value="DegT_DnrJ_EryC1"/>
    <property type="match status" value="1"/>
</dbReference>
<keyword evidence="3 13" id="KW-0032">Aminotransferase</keyword>
<dbReference type="InterPro" id="IPR015421">
    <property type="entry name" value="PyrdxlP-dep_Trfase_major"/>
</dbReference>
<dbReference type="PIRSF" id="PIRSF000390">
    <property type="entry name" value="PLP_StrS"/>
    <property type="match status" value="1"/>
</dbReference>
<dbReference type="Gene3D" id="3.90.1150.10">
    <property type="entry name" value="Aspartate Aminotransferase, domain 1"/>
    <property type="match status" value="1"/>
</dbReference>
<evidence type="ECO:0000256" key="3">
    <source>
        <dbReference type="ARBA" id="ARBA00022576"/>
    </source>
</evidence>
<dbReference type="Proteomes" id="UP000256779">
    <property type="component" value="Unassembled WGS sequence"/>
</dbReference>
<evidence type="ECO:0000256" key="8">
    <source>
        <dbReference type="ARBA" id="ARBA00066317"/>
    </source>
</evidence>
<dbReference type="GO" id="GO:0102933">
    <property type="term" value="F:GDP-4-dehydro-6-deoxy-D-mannose-4-aminotransferase activity"/>
    <property type="evidence" value="ECO:0007669"/>
    <property type="project" value="UniProtKB-EC"/>
</dbReference>
<dbReference type="InterPro" id="IPR026385">
    <property type="entry name" value="LegC-like"/>
</dbReference>
<keyword evidence="14" id="KW-1185">Reference proteome</keyword>
<dbReference type="SUPFAM" id="SSF53383">
    <property type="entry name" value="PLP-dependent transferases"/>
    <property type="match status" value="1"/>
</dbReference>
<evidence type="ECO:0000256" key="4">
    <source>
        <dbReference type="ARBA" id="ARBA00022679"/>
    </source>
</evidence>
<dbReference type="NCBIfam" id="TIGR04181">
    <property type="entry name" value="NHT_00031"/>
    <property type="match status" value="1"/>
</dbReference>